<evidence type="ECO:0000256" key="1">
    <source>
        <dbReference type="SAM" id="Phobius"/>
    </source>
</evidence>
<dbReference type="EMBL" id="NPDT01000001">
    <property type="protein sequence ID" value="PJZ67351.1"/>
    <property type="molecule type" value="Genomic_DNA"/>
</dbReference>
<evidence type="ECO:0000313" key="4">
    <source>
        <dbReference type="Proteomes" id="UP000231912"/>
    </source>
</evidence>
<feature type="transmembrane region" description="Helical" evidence="1">
    <location>
        <begin position="94"/>
        <end position="112"/>
    </location>
</feature>
<comment type="caution">
    <text evidence="3">The sequence shown here is derived from an EMBL/GenBank/DDBJ whole genome shotgun (WGS) entry which is preliminary data.</text>
</comment>
<reference evidence="3 4" key="1">
    <citation type="submission" date="2017-07" db="EMBL/GenBank/DDBJ databases">
        <title>Leptospira spp. isolated from tropical soils.</title>
        <authorList>
            <person name="Thibeaux R."/>
            <person name="Iraola G."/>
            <person name="Ferres I."/>
            <person name="Bierque E."/>
            <person name="Girault D."/>
            <person name="Soupe-Gilbert M.-E."/>
            <person name="Picardeau M."/>
            <person name="Goarant C."/>
        </authorList>
    </citation>
    <scope>NUCLEOTIDE SEQUENCE [LARGE SCALE GENOMIC DNA]</scope>
    <source>
        <strain evidence="3 4">FH2-C-A2</strain>
    </source>
</reference>
<feature type="transmembrane region" description="Helical" evidence="1">
    <location>
        <begin position="34"/>
        <end position="57"/>
    </location>
</feature>
<dbReference type="RefSeq" id="WP_040509972.1">
    <property type="nucleotide sequence ID" value="NZ_JBHILI010000001.1"/>
</dbReference>
<keyword evidence="5" id="KW-1185">Reference proteome</keyword>
<sequence length="117" mass="12358">MKTIGKYVYATPFLIFGIFHFLKADMYAGIVPSFIPFPVLWVYVTGAGLVAAAISIFINKKTKLATTLLAVLLGLFIVLVHFKGAASGDIPSTVSLLKDLGLLGGALVIAGISKDNT</sequence>
<gene>
    <name evidence="2" type="ORF">ACE5IX_02910</name>
    <name evidence="3" type="ORF">CH371_04745</name>
</gene>
<keyword evidence="1" id="KW-1133">Transmembrane helix</keyword>
<dbReference type="Proteomes" id="UP000231912">
    <property type="component" value="Unassembled WGS sequence"/>
</dbReference>
<dbReference type="AlphaFoldDB" id="A0A2M9ZG02"/>
<accession>A0A2M9ZG02</accession>
<dbReference type="Proteomes" id="UP001580391">
    <property type="component" value="Unassembled WGS sequence"/>
</dbReference>
<feature type="transmembrane region" description="Helical" evidence="1">
    <location>
        <begin position="64"/>
        <end position="82"/>
    </location>
</feature>
<evidence type="ECO:0000313" key="3">
    <source>
        <dbReference type="EMBL" id="PJZ67351.1"/>
    </source>
</evidence>
<keyword evidence="1" id="KW-0812">Transmembrane</keyword>
<reference evidence="2 5" key="2">
    <citation type="submission" date="2024-09" db="EMBL/GenBank/DDBJ databases">
        <title>Taxonomic and Genotyping Characterization of Leptospira Strains isolated from Multiple Sources in Colombia highlights the importance of intermediate species.</title>
        <authorList>
            <person name="Torres Higuera L."/>
            <person name="Rojas Tapias D."/>
            <person name="Jimenez Velasquez S."/>
            <person name="Renjifo Ibanez C."/>
        </authorList>
    </citation>
    <scope>NUCLEOTIDE SEQUENCE [LARGE SCALE GENOMIC DNA]</scope>
    <source>
        <strain evidence="2 5">Lep080</strain>
    </source>
</reference>
<protein>
    <submittedName>
        <fullName evidence="3">DoxX family protein</fullName>
    </submittedName>
</protein>
<organism evidence="3 4">
    <name type="scientific">Leptospira wolffii</name>
    <dbReference type="NCBI Taxonomy" id="409998"/>
    <lineage>
        <taxon>Bacteria</taxon>
        <taxon>Pseudomonadati</taxon>
        <taxon>Spirochaetota</taxon>
        <taxon>Spirochaetia</taxon>
        <taxon>Leptospirales</taxon>
        <taxon>Leptospiraceae</taxon>
        <taxon>Leptospira</taxon>
    </lineage>
</organism>
<dbReference type="EMBL" id="JBHILJ010000001">
    <property type="protein sequence ID" value="MFB5735439.1"/>
    <property type="molecule type" value="Genomic_DNA"/>
</dbReference>
<evidence type="ECO:0000313" key="5">
    <source>
        <dbReference type="Proteomes" id="UP001580391"/>
    </source>
</evidence>
<proteinExistence type="predicted"/>
<evidence type="ECO:0000313" key="2">
    <source>
        <dbReference type="EMBL" id="MFB5735439.1"/>
    </source>
</evidence>
<name>A0A2M9ZG02_9LEPT</name>
<feature type="transmembrane region" description="Helical" evidence="1">
    <location>
        <begin position="7"/>
        <end position="22"/>
    </location>
</feature>
<keyword evidence="1" id="KW-0472">Membrane</keyword>